<organism evidence="2 3">
    <name type="scientific">Agrobacterium tumefaciens</name>
    <dbReference type="NCBI Taxonomy" id="358"/>
    <lineage>
        <taxon>Bacteria</taxon>
        <taxon>Pseudomonadati</taxon>
        <taxon>Pseudomonadota</taxon>
        <taxon>Alphaproteobacteria</taxon>
        <taxon>Hyphomicrobiales</taxon>
        <taxon>Rhizobiaceae</taxon>
        <taxon>Rhizobium/Agrobacterium group</taxon>
        <taxon>Agrobacterium</taxon>
        <taxon>Agrobacterium tumefaciens complex</taxon>
    </lineage>
</organism>
<dbReference type="AlphaFoldDB" id="A0AAE6BM58"/>
<accession>A0AAE6BM58</accession>
<evidence type="ECO:0000313" key="2">
    <source>
        <dbReference type="EMBL" id="QCM00030.1"/>
    </source>
</evidence>
<dbReference type="EMBL" id="CP039907">
    <property type="protein sequence ID" value="QCM00030.1"/>
    <property type="molecule type" value="Genomic_DNA"/>
</dbReference>
<gene>
    <name evidence="2" type="ORF">CFBP6624_07710</name>
</gene>
<feature type="compositionally biased region" description="Basic residues" evidence="1">
    <location>
        <begin position="43"/>
        <end position="56"/>
    </location>
</feature>
<name>A0AAE6BM58_AGRTU</name>
<sequence>MAVISVMMIGRTDIVFRDIELIVRMIAVIMTMRLGRRFRRACMKRRGMRSRRRKRKQEYANDGRKSSHCIEISVFRATHHSAHIEAFEDSNKIPD</sequence>
<protein>
    <submittedName>
        <fullName evidence="2">Uncharacterized protein</fullName>
    </submittedName>
</protein>
<evidence type="ECO:0000256" key="1">
    <source>
        <dbReference type="SAM" id="MobiDB-lite"/>
    </source>
</evidence>
<dbReference type="RefSeq" id="WP_137084582.1">
    <property type="nucleotide sequence ID" value="NZ_CP039907.1"/>
</dbReference>
<proteinExistence type="predicted"/>
<dbReference type="Proteomes" id="UP000298646">
    <property type="component" value="Chromosome circular"/>
</dbReference>
<reference evidence="2 3" key="1">
    <citation type="submission" date="2019-04" db="EMBL/GenBank/DDBJ databases">
        <title>Complete genome sequence of Agrobacterium tumefaciens CFBP6624.</title>
        <authorList>
            <person name="Haryono M."/>
            <person name="Lin Y.-C."/>
            <person name="Lai E.-M."/>
            <person name="Kuo C.-H."/>
        </authorList>
    </citation>
    <scope>NUCLEOTIDE SEQUENCE [LARGE SCALE GENOMIC DNA]</scope>
    <source>
        <strain evidence="2 3">CFBP6624</strain>
    </source>
</reference>
<evidence type="ECO:0000313" key="3">
    <source>
        <dbReference type="Proteomes" id="UP000298646"/>
    </source>
</evidence>
<feature type="region of interest" description="Disordered" evidence="1">
    <location>
        <begin position="43"/>
        <end position="66"/>
    </location>
</feature>